<organism evidence="2 3">
    <name type="scientific">Candidatus Hamiltonella defensa</name>
    <name type="common">Bemisia tabaci</name>
    <dbReference type="NCBI Taxonomy" id="672795"/>
    <lineage>
        <taxon>Bacteria</taxon>
        <taxon>Pseudomonadati</taxon>
        <taxon>Pseudomonadota</taxon>
        <taxon>Gammaproteobacteria</taxon>
        <taxon>Enterobacterales</taxon>
        <taxon>Enterobacteriaceae</taxon>
        <taxon>aphid secondary symbionts</taxon>
        <taxon>Candidatus Williamhamiltonella</taxon>
    </lineage>
</organism>
<reference evidence="2 3" key="2">
    <citation type="submission" date="2017-09" db="EMBL/GenBank/DDBJ databases">
        <title>The genome of whitefly Bemisia tabaci, a global crop pest, provides novel insights into virus transmission, host adaptation and insecticide resistance.</title>
        <authorList>
            <person name="Kaur N."/>
            <person name="Kliot A."/>
            <person name="Pinheiro P.V."/>
            <person name="Luan J."/>
            <person name="Zheng Y."/>
            <person name="Liu W."/>
            <person name="Sun H."/>
            <person name="Yang X."/>
            <person name="Xu Y."/>
            <person name="Luo Y."/>
            <person name="Kruse A."/>
            <person name="Fisher T.W."/>
            <person name="Nelson D.R."/>
            <person name="Elimelech M."/>
            <person name="MacCoss M."/>
            <person name="Johnson R."/>
            <person name="Cohen E."/>
            <person name="Hunter W.B."/>
            <person name="Brown J.K."/>
            <person name="Jander G."/>
            <person name="Cilia M."/>
            <person name="Douglas A.E."/>
            <person name="Ghanim M."/>
            <person name="Simmons A.M."/>
            <person name="Wintermantel W.M."/>
            <person name="Ling K.-S."/>
            <person name="Fei Z."/>
        </authorList>
    </citation>
    <scope>NUCLEOTIDE SEQUENCE [LARGE SCALE GENOMIC DNA]</scope>
    <source>
        <strain evidence="2 3">MEAM1</strain>
    </source>
</reference>
<evidence type="ECO:0000313" key="2">
    <source>
        <dbReference type="EMBL" id="ASX26301.1"/>
    </source>
</evidence>
<sequence>MNYNTGLTQTTSNFFSVNPEKASPTFENDQSDKSKLKEERPGFSSVILKTIEEELKVNGEKVKPDPELIKITKKMEEELNSIPSATIEGKNKSQINDKDIEPMAKICLKYALPIVKILEKSEISNNPKNGIILDKDNLGTISKRVHDIANGPSDNMELVMLQLMIMIMLVALETLKKNCMDLELKDKSQMRRCELMLASADEKAKGGYIDSGFKIFGGVLGAACSSYGMAKGSELGSIAGHATSGVSGIGGIASQNDYKQSNYDSAFAQNATDMVQSADTMFQNNQKIAIDLLTTLLQFMKEMMPLLSRLLHGGSFVAGG</sequence>
<dbReference type="RefSeq" id="WP_016857246.1">
    <property type="nucleotide sequence ID" value="NZ_CP016303.1"/>
</dbReference>
<reference evidence="3" key="1">
    <citation type="submission" date="2016-06" db="EMBL/GenBank/DDBJ databases">
        <authorList>
            <person name="Chen W."/>
            <person name="Hasegawa D.K."/>
        </authorList>
    </citation>
    <scope>NUCLEOTIDE SEQUENCE [LARGE SCALE GENOMIC DNA]</scope>
    <source>
        <strain evidence="3">MEAM1</strain>
    </source>
</reference>
<dbReference type="AlphaFoldDB" id="A0A249DXX6"/>
<accession>A0A249DXX6</accession>
<gene>
    <name evidence="2" type="ORF">BA171_04240</name>
</gene>
<feature type="region of interest" description="Disordered" evidence="1">
    <location>
        <begin position="1"/>
        <end position="39"/>
    </location>
</feature>
<feature type="compositionally biased region" description="Polar residues" evidence="1">
    <location>
        <begin position="1"/>
        <end position="16"/>
    </location>
</feature>
<dbReference type="EMBL" id="CP016303">
    <property type="protein sequence ID" value="ASX26301.1"/>
    <property type="molecule type" value="Genomic_DNA"/>
</dbReference>
<proteinExistence type="predicted"/>
<name>A0A249DXX6_9ENTR</name>
<protein>
    <submittedName>
        <fullName evidence="2">Type III secretion system protein</fullName>
    </submittedName>
</protein>
<evidence type="ECO:0000313" key="3">
    <source>
        <dbReference type="Proteomes" id="UP000216438"/>
    </source>
</evidence>
<evidence type="ECO:0000256" key="1">
    <source>
        <dbReference type="SAM" id="MobiDB-lite"/>
    </source>
</evidence>
<feature type="compositionally biased region" description="Basic and acidic residues" evidence="1">
    <location>
        <begin position="30"/>
        <end position="39"/>
    </location>
</feature>
<dbReference type="Proteomes" id="UP000216438">
    <property type="component" value="Chromosome"/>
</dbReference>